<evidence type="ECO:0000313" key="1">
    <source>
        <dbReference type="EMBL" id="GGI95275.1"/>
    </source>
</evidence>
<evidence type="ECO:0000313" key="2">
    <source>
        <dbReference type="EMBL" id="GGP30024.1"/>
    </source>
</evidence>
<reference evidence="3" key="3">
    <citation type="journal article" date="2019" name="Int. J. Syst. Evol. Microbiol.">
        <title>The Global Catalogue of Microorganisms (GCM) 10K type strain sequencing project: providing services to taxonomists for standard genome sequencing and annotation.</title>
        <authorList>
            <consortium name="The Broad Institute Genomics Platform"/>
            <consortium name="The Broad Institute Genome Sequencing Center for Infectious Disease"/>
            <person name="Wu L."/>
            <person name="Ma J."/>
        </authorList>
    </citation>
    <scope>NUCLEOTIDE SEQUENCE [LARGE SCALE GENOMIC DNA]</scope>
    <source>
        <strain evidence="3">CGMCC 1.8884</strain>
    </source>
</reference>
<dbReference type="EMBL" id="BMMA01000079">
    <property type="protein sequence ID" value="GGI95275.1"/>
    <property type="molecule type" value="Genomic_DNA"/>
</dbReference>
<name>A0AAV4KAS6_9DEIO</name>
<organism evidence="1 4">
    <name type="scientific">Deinococcus wulumuqiensis</name>
    <dbReference type="NCBI Taxonomy" id="980427"/>
    <lineage>
        <taxon>Bacteria</taxon>
        <taxon>Thermotogati</taxon>
        <taxon>Deinococcota</taxon>
        <taxon>Deinococci</taxon>
        <taxon>Deinococcales</taxon>
        <taxon>Deinococcaceae</taxon>
        <taxon>Deinococcus</taxon>
    </lineage>
</organism>
<comment type="caution">
    <text evidence="1">The sequence shown here is derived from an EMBL/GenBank/DDBJ whole genome shotgun (WGS) entry which is preliminary data.</text>
</comment>
<evidence type="ECO:0000313" key="4">
    <source>
        <dbReference type="Proteomes" id="UP000652720"/>
    </source>
</evidence>
<proteinExistence type="predicted"/>
<sequence length="104" mass="11453">MSDIDVTIATHIMGWGSVHTNKYGELYAETPESAPGRTRCPLFTESLDACHQVEKRLIELGLDGAYLTALYNEVGNGGIFLMRLIAATPEQRCRAMLKALDARP</sequence>
<accession>A0AAV4KAS6</accession>
<keyword evidence="3" id="KW-1185">Reference proteome</keyword>
<reference evidence="1" key="4">
    <citation type="submission" date="2023-08" db="EMBL/GenBank/DDBJ databases">
        <authorList>
            <person name="Sun Q."/>
            <person name="Zhou Y."/>
        </authorList>
    </citation>
    <scope>NUCLEOTIDE SEQUENCE</scope>
    <source>
        <strain evidence="2">CGMCC 1.8884</strain>
        <strain evidence="1">CGMCC 1.8885</strain>
    </source>
</reference>
<dbReference type="RefSeq" id="WP_017872060.1">
    <property type="nucleotide sequence ID" value="NZ_BMLZ01000018.1"/>
</dbReference>
<dbReference type="Proteomes" id="UP000652720">
    <property type="component" value="Unassembled WGS sequence"/>
</dbReference>
<gene>
    <name evidence="2" type="ORF">GCM10008021_16750</name>
    <name evidence="1" type="ORF">GCM10010914_32180</name>
</gene>
<dbReference type="EMBL" id="BMLZ01000018">
    <property type="protein sequence ID" value="GGP30024.1"/>
    <property type="molecule type" value="Genomic_DNA"/>
</dbReference>
<reference evidence="1" key="2">
    <citation type="journal article" date="2014" name="Int. J. Syst. Evol. Microbiol.">
        <title>Complete genome sequence of Corynebacterium casei LMG S-19264T (=DSM 44701T), isolated from a smear-ripened cheese.</title>
        <authorList>
            <consortium name="US DOE Joint Genome Institute (JGI-PGF)"/>
            <person name="Walter F."/>
            <person name="Albersmeier A."/>
            <person name="Kalinowski J."/>
            <person name="Ruckert C."/>
        </authorList>
    </citation>
    <scope>NUCLEOTIDE SEQUENCE</scope>
    <source>
        <strain evidence="1">CGMCC 1.8885</strain>
    </source>
</reference>
<evidence type="ECO:0000313" key="3">
    <source>
        <dbReference type="Proteomes" id="UP000630135"/>
    </source>
</evidence>
<dbReference type="AlphaFoldDB" id="A0AAV4KAS6"/>
<dbReference type="Proteomes" id="UP000630135">
    <property type="component" value="Unassembled WGS sequence"/>
</dbReference>
<reference evidence="2" key="1">
    <citation type="journal article" date="2014" name="Int. J. Syst. Evol. Microbiol.">
        <title>Complete genome of a new Firmicutes species belonging to the dominant human colonic microbiota ('Ruminococcus bicirculans') reveals two chromosomes and a selective capacity to utilize plant glucans.</title>
        <authorList>
            <consortium name="NISC Comparative Sequencing Program"/>
            <person name="Wegmann U."/>
            <person name="Louis P."/>
            <person name="Goesmann A."/>
            <person name="Henrissat B."/>
            <person name="Duncan S.H."/>
            <person name="Flint H.J."/>
        </authorList>
    </citation>
    <scope>NUCLEOTIDE SEQUENCE</scope>
    <source>
        <strain evidence="2">CGMCC 1.8884</strain>
    </source>
</reference>
<protein>
    <submittedName>
        <fullName evidence="1">Uncharacterized protein</fullName>
    </submittedName>
</protein>
<dbReference type="GeneID" id="59164450"/>